<dbReference type="InterPro" id="IPR047794">
    <property type="entry name" value="C45_proenzyme-like"/>
</dbReference>
<protein>
    <submittedName>
        <fullName evidence="2">Peptidase C45</fullName>
    </submittedName>
</protein>
<keyword evidence="3" id="KW-1185">Reference proteome</keyword>
<dbReference type="KEGG" id="lao:AOX59_14190"/>
<dbReference type="AlphaFoldDB" id="A0A0U4FLS1"/>
<name>A0A0U4FLS1_9BACI</name>
<dbReference type="Proteomes" id="UP000050331">
    <property type="component" value="Chromosome"/>
</dbReference>
<proteinExistence type="predicted"/>
<dbReference type="RefSeq" id="WP_068446559.1">
    <property type="nucleotide sequence ID" value="NZ_CP013862.1"/>
</dbReference>
<sequence length="341" mass="38321">MSDFTVNIFQHRGSSYQTGFNLGQQLTGSRVPQMFENITRPAIDAGNMKEIYRIFAPHMIDELEGLADGLNISWKKAVALFGGYNVPRPPALGCSAMLTDSYYVRNYDFTPDLYDGYFSLIQPKAAFASAGYNLQVIGRHEGVNQHGLVAGLHFVSNSGYTTGISAWMAIRMLLDTCATASEAINMLKEMPHAACYNFSIGDKHGNTVVVEVTPDNVETRCAPSFLKCTNHFQNKSLQHKNRPVINNSVDRHTYIKTMDEKHLMHEEAFEHFRDKTSPLFYTDYDGLFGTLHTFSYSYKNARILTSIAQSDQVLDIHFDNWVAGNNISEEQLQGIIKQSSK</sequence>
<evidence type="ECO:0000313" key="3">
    <source>
        <dbReference type="Proteomes" id="UP000050331"/>
    </source>
</evidence>
<dbReference type="OrthoDB" id="8617387at2"/>
<dbReference type="SUPFAM" id="SSF56235">
    <property type="entry name" value="N-terminal nucleophile aminohydrolases (Ntn hydrolases)"/>
    <property type="match status" value="1"/>
</dbReference>
<evidence type="ECO:0000259" key="1">
    <source>
        <dbReference type="Pfam" id="PF03417"/>
    </source>
</evidence>
<dbReference type="Pfam" id="PF03417">
    <property type="entry name" value="AAT"/>
    <property type="match status" value="1"/>
</dbReference>
<gene>
    <name evidence="2" type="ORF">AOX59_14190</name>
</gene>
<dbReference type="InterPro" id="IPR029055">
    <property type="entry name" value="Ntn_hydrolases_N"/>
</dbReference>
<dbReference type="PANTHER" id="PTHR34180">
    <property type="entry name" value="PEPTIDASE C45"/>
    <property type="match status" value="1"/>
</dbReference>
<organism evidence="2 3">
    <name type="scientific">Lentibacillus amyloliquefaciens</name>
    <dbReference type="NCBI Taxonomy" id="1472767"/>
    <lineage>
        <taxon>Bacteria</taxon>
        <taxon>Bacillati</taxon>
        <taxon>Bacillota</taxon>
        <taxon>Bacilli</taxon>
        <taxon>Bacillales</taxon>
        <taxon>Bacillaceae</taxon>
        <taxon>Lentibacillus</taxon>
    </lineage>
</organism>
<dbReference type="EMBL" id="CP013862">
    <property type="protein sequence ID" value="ALX49614.1"/>
    <property type="molecule type" value="Genomic_DNA"/>
</dbReference>
<dbReference type="STRING" id="1472767.AOX59_14190"/>
<dbReference type="InterPro" id="IPR047801">
    <property type="entry name" value="Peptidase_C45"/>
</dbReference>
<dbReference type="CDD" id="cd01935">
    <property type="entry name" value="Ntn_CGH_like"/>
    <property type="match status" value="1"/>
</dbReference>
<accession>A0A0U4FLS1</accession>
<reference evidence="2 3" key="1">
    <citation type="submission" date="2016-01" db="EMBL/GenBank/DDBJ databases">
        <title>Complete genome sequence of strain Lentibacillus amyloliquefaciens LAM0015T isolated from saline sediment.</title>
        <authorList>
            <person name="Wang J.-L."/>
            <person name="He M.-X."/>
        </authorList>
    </citation>
    <scope>NUCLEOTIDE SEQUENCE [LARGE SCALE GENOMIC DNA]</scope>
    <source>
        <strain evidence="2 3">LAM0015</strain>
    </source>
</reference>
<dbReference type="PANTHER" id="PTHR34180:SF1">
    <property type="entry name" value="BETA-ALANYL-DOPAMINE_CARCININE HYDROLASE"/>
    <property type="match status" value="1"/>
</dbReference>
<evidence type="ECO:0000313" key="2">
    <source>
        <dbReference type="EMBL" id="ALX49614.1"/>
    </source>
</evidence>
<dbReference type="NCBIfam" id="NF040521">
    <property type="entry name" value="C45_proenzyme"/>
    <property type="match status" value="1"/>
</dbReference>
<feature type="domain" description="Peptidase C45 hydrolase" evidence="1">
    <location>
        <begin position="101"/>
        <end position="309"/>
    </location>
</feature>
<dbReference type="Gene3D" id="3.60.60.10">
    <property type="entry name" value="Penicillin V Acylase, Chain A"/>
    <property type="match status" value="1"/>
</dbReference>
<dbReference type="InterPro" id="IPR005079">
    <property type="entry name" value="Peptidase_C45_hydrolase"/>
</dbReference>